<sequence>MSYCIIAINLLPHSFAKSLECKTVQGLIIATTDSFVN</sequence>
<evidence type="ECO:0000313" key="1">
    <source>
        <dbReference type="EMBL" id="JAD44877.1"/>
    </source>
</evidence>
<dbReference type="AlphaFoldDB" id="A0A0A9ACR8"/>
<reference evidence="1" key="2">
    <citation type="journal article" date="2015" name="Data Brief">
        <title>Shoot transcriptome of the giant reed, Arundo donax.</title>
        <authorList>
            <person name="Barrero R.A."/>
            <person name="Guerrero F.D."/>
            <person name="Moolhuijzen P."/>
            <person name="Goolsby J.A."/>
            <person name="Tidwell J."/>
            <person name="Bellgard S.E."/>
            <person name="Bellgard M.I."/>
        </authorList>
    </citation>
    <scope>NUCLEOTIDE SEQUENCE</scope>
    <source>
        <tissue evidence="1">Shoot tissue taken approximately 20 cm above the soil surface</tissue>
    </source>
</reference>
<protein>
    <submittedName>
        <fullName evidence="1">Uncharacterized protein</fullName>
    </submittedName>
</protein>
<organism evidence="1">
    <name type="scientific">Arundo donax</name>
    <name type="common">Giant reed</name>
    <name type="synonym">Donax arundinaceus</name>
    <dbReference type="NCBI Taxonomy" id="35708"/>
    <lineage>
        <taxon>Eukaryota</taxon>
        <taxon>Viridiplantae</taxon>
        <taxon>Streptophyta</taxon>
        <taxon>Embryophyta</taxon>
        <taxon>Tracheophyta</taxon>
        <taxon>Spermatophyta</taxon>
        <taxon>Magnoliopsida</taxon>
        <taxon>Liliopsida</taxon>
        <taxon>Poales</taxon>
        <taxon>Poaceae</taxon>
        <taxon>PACMAD clade</taxon>
        <taxon>Arundinoideae</taxon>
        <taxon>Arundineae</taxon>
        <taxon>Arundo</taxon>
    </lineage>
</organism>
<dbReference type="EMBL" id="GBRH01253018">
    <property type="protein sequence ID" value="JAD44877.1"/>
    <property type="molecule type" value="Transcribed_RNA"/>
</dbReference>
<name>A0A0A9ACR8_ARUDO</name>
<reference evidence="1" key="1">
    <citation type="submission" date="2014-09" db="EMBL/GenBank/DDBJ databases">
        <authorList>
            <person name="Magalhaes I.L.F."/>
            <person name="Oliveira U."/>
            <person name="Santos F.R."/>
            <person name="Vidigal T.H.D.A."/>
            <person name="Brescovit A.D."/>
            <person name="Santos A.J."/>
        </authorList>
    </citation>
    <scope>NUCLEOTIDE SEQUENCE</scope>
    <source>
        <tissue evidence="1">Shoot tissue taken approximately 20 cm above the soil surface</tissue>
    </source>
</reference>
<proteinExistence type="predicted"/>
<accession>A0A0A9ACR8</accession>